<keyword evidence="3" id="KW-1185">Reference proteome</keyword>
<dbReference type="AlphaFoldDB" id="A0A9N8VFF3"/>
<name>A0A9N8VFF3_9GLOM</name>
<comment type="caution">
    <text evidence="2">The sequence shown here is derived from an EMBL/GenBank/DDBJ whole genome shotgun (WGS) entry which is preliminary data.</text>
</comment>
<feature type="coiled-coil region" evidence="1">
    <location>
        <begin position="46"/>
        <end position="108"/>
    </location>
</feature>
<gene>
    <name evidence="2" type="ORF">CPELLU_LOCUS37</name>
</gene>
<evidence type="ECO:0000313" key="2">
    <source>
        <dbReference type="EMBL" id="CAG8449189.1"/>
    </source>
</evidence>
<reference evidence="2" key="1">
    <citation type="submission" date="2021-06" db="EMBL/GenBank/DDBJ databases">
        <authorList>
            <person name="Kallberg Y."/>
            <person name="Tangrot J."/>
            <person name="Rosling A."/>
        </authorList>
    </citation>
    <scope>NUCLEOTIDE SEQUENCE</scope>
    <source>
        <strain evidence="2">FL966</strain>
    </source>
</reference>
<evidence type="ECO:0000313" key="3">
    <source>
        <dbReference type="Proteomes" id="UP000789759"/>
    </source>
</evidence>
<dbReference type="Proteomes" id="UP000789759">
    <property type="component" value="Unassembled WGS sequence"/>
</dbReference>
<dbReference type="EMBL" id="CAJVQA010000007">
    <property type="protein sequence ID" value="CAG8449189.1"/>
    <property type="molecule type" value="Genomic_DNA"/>
</dbReference>
<accession>A0A9N8VFF3</accession>
<proteinExistence type="predicted"/>
<protein>
    <submittedName>
        <fullName evidence="2">8814_t:CDS:1</fullName>
    </submittedName>
</protein>
<evidence type="ECO:0000256" key="1">
    <source>
        <dbReference type="SAM" id="Coils"/>
    </source>
</evidence>
<organism evidence="2 3">
    <name type="scientific">Cetraspora pellucida</name>
    <dbReference type="NCBI Taxonomy" id="1433469"/>
    <lineage>
        <taxon>Eukaryota</taxon>
        <taxon>Fungi</taxon>
        <taxon>Fungi incertae sedis</taxon>
        <taxon>Mucoromycota</taxon>
        <taxon>Glomeromycotina</taxon>
        <taxon>Glomeromycetes</taxon>
        <taxon>Diversisporales</taxon>
        <taxon>Gigasporaceae</taxon>
        <taxon>Cetraspora</taxon>
    </lineage>
</organism>
<keyword evidence="1" id="KW-0175">Coiled coil</keyword>
<sequence>MTTPPETLINNLSSFASSFYESNEEFYLQNVNEGYKKFYLNKKAYNEAQKIQREKIKRERNKMKKIIKNYRESICRMRRRRDSLKERIEILERENKLLRENSNEKEDKISLVKIENENNDLGVVKNNRKFKAVFHR</sequence>